<keyword evidence="2" id="KW-1185">Reference proteome</keyword>
<dbReference type="PANTHER" id="PTHR37489">
    <property type="entry name" value="DUF3500 DOMAIN-CONTAINING PROTEIN"/>
    <property type="match status" value="1"/>
</dbReference>
<dbReference type="InterPro" id="IPR021889">
    <property type="entry name" value="DUF3500"/>
</dbReference>
<dbReference type="Pfam" id="PF12006">
    <property type="entry name" value="DUF3500"/>
    <property type="match status" value="1"/>
</dbReference>
<name>A0ABP9UVA2_9BACT</name>
<reference evidence="1 2" key="1">
    <citation type="submission" date="2024-02" db="EMBL/GenBank/DDBJ databases">
        <title>Haloferula sargassicola NBRC 104335.</title>
        <authorList>
            <person name="Ichikawa N."/>
            <person name="Katano-Makiyama Y."/>
            <person name="Hidaka K."/>
        </authorList>
    </citation>
    <scope>NUCLEOTIDE SEQUENCE [LARGE SCALE GENOMIC DNA]</scope>
    <source>
        <strain evidence="1 2">NBRC 104335</strain>
    </source>
</reference>
<gene>
    <name evidence="1" type="ORF">Hsar01_03928</name>
</gene>
<sequence>MLRSLLTFLALTVILPAAPPDRTALETAARKVLTELDGSGRAQAFVPFADAERENWHYTPRERRGVPLKSMTESQKAATLALVRQLLSEKGALKATQILTLESVLAELENNPGYRDPGKYTLTLFGNPAADQDWGFRFEGHHLSLNLTFAGDGFSVTPSFFGANPAEVPRGAHEGLRVLAAEEDLARALAVSLREKNLPVIFDQRAPAEILTGEERVAKPLKEVGVAAAEMSASQRDALLELIREYTGRYREDLARADMERIEKAGIEKIHFGWAGSLERGQAYYYRIQGPTFVMEAANTQNDANHIHTVWRDFEHDFGRDLLREHYHDHDH</sequence>
<dbReference type="RefSeq" id="WP_353568789.1">
    <property type="nucleotide sequence ID" value="NZ_BAABRI010000031.1"/>
</dbReference>
<dbReference type="EMBL" id="BAABRI010000031">
    <property type="protein sequence ID" value="GAA5484682.1"/>
    <property type="molecule type" value="Genomic_DNA"/>
</dbReference>
<dbReference type="PANTHER" id="PTHR37489:SF1">
    <property type="entry name" value="DUF3500 DOMAIN-CONTAINING PROTEIN"/>
    <property type="match status" value="1"/>
</dbReference>
<accession>A0ABP9UVA2</accession>
<organism evidence="1 2">
    <name type="scientific">Haloferula sargassicola</name>
    <dbReference type="NCBI Taxonomy" id="490096"/>
    <lineage>
        <taxon>Bacteria</taxon>
        <taxon>Pseudomonadati</taxon>
        <taxon>Verrucomicrobiota</taxon>
        <taxon>Verrucomicrobiia</taxon>
        <taxon>Verrucomicrobiales</taxon>
        <taxon>Verrucomicrobiaceae</taxon>
        <taxon>Haloferula</taxon>
    </lineage>
</organism>
<evidence type="ECO:0000313" key="1">
    <source>
        <dbReference type="EMBL" id="GAA5484682.1"/>
    </source>
</evidence>
<comment type="caution">
    <text evidence="1">The sequence shown here is derived from an EMBL/GenBank/DDBJ whole genome shotgun (WGS) entry which is preliminary data.</text>
</comment>
<proteinExistence type="predicted"/>
<evidence type="ECO:0000313" key="2">
    <source>
        <dbReference type="Proteomes" id="UP001476282"/>
    </source>
</evidence>
<evidence type="ECO:0008006" key="3">
    <source>
        <dbReference type="Google" id="ProtNLM"/>
    </source>
</evidence>
<dbReference type="Proteomes" id="UP001476282">
    <property type="component" value="Unassembled WGS sequence"/>
</dbReference>
<protein>
    <recommendedName>
        <fullName evidence="3">DUF3500 domain-containing protein</fullName>
    </recommendedName>
</protein>